<evidence type="ECO:0000256" key="1">
    <source>
        <dbReference type="ARBA" id="ARBA00004141"/>
    </source>
</evidence>
<dbReference type="PANTHER" id="PTHR33048:SF47">
    <property type="entry name" value="INTEGRAL MEMBRANE PROTEIN-RELATED"/>
    <property type="match status" value="1"/>
</dbReference>
<keyword evidence="9" id="KW-1185">Reference proteome</keyword>
<feature type="transmembrane region" description="Helical" evidence="6">
    <location>
        <begin position="165"/>
        <end position="188"/>
    </location>
</feature>
<keyword evidence="4 6" id="KW-0472">Membrane</keyword>
<organism evidence="8 9">
    <name type="scientific">Phlyctema vagabunda</name>
    <dbReference type="NCBI Taxonomy" id="108571"/>
    <lineage>
        <taxon>Eukaryota</taxon>
        <taxon>Fungi</taxon>
        <taxon>Dikarya</taxon>
        <taxon>Ascomycota</taxon>
        <taxon>Pezizomycotina</taxon>
        <taxon>Leotiomycetes</taxon>
        <taxon>Helotiales</taxon>
        <taxon>Dermateaceae</taxon>
        <taxon>Phlyctema</taxon>
    </lineage>
</organism>
<evidence type="ECO:0000256" key="4">
    <source>
        <dbReference type="ARBA" id="ARBA00023136"/>
    </source>
</evidence>
<evidence type="ECO:0000256" key="2">
    <source>
        <dbReference type="ARBA" id="ARBA00022692"/>
    </source>
</evidence>
<dbReference type="Proteomes" id="UP001629113">
    <property type="component" value="Unassembled WGS sequence"/>
</dbReference>
<dbReference type="InterPro" id="IPR049326">
    <property type="entry name" value="Rhodopsin_dom_fungi"/>
</dbReference>
<sequence>MVATLQPACYGVVSTFFALSTITILLRLYSRGLVIRSIGWDDWCMVGVFALFVEELYYVWMHCIIKMAFLLFYLRFATKSFRKLVYCTIAVNVIFTVLQWLLYCFQCVPLKAFFDAASYPNVKCLDNKILAFLPAACSIFTDACIVLLPIQPLWTIQVSLRKRCLLIGIVSLGGIVVLISCLRLTVLLEFQKMTDFTYSLGKIIIISSLELEVAIMAANAPALKIFFSQAFNRKRPDTRDGPSSPSYKLSHLSRRNLKHNQATIISYHAKGHYSRHITTRDEQNSSSEVLAEDKSGILVTSSIGVESRSITSSKISNDHYEVV</sequence>
<evidence type="ECO:0000313" key="8">
    <source>
        <dbReference type="EMBL" id="KAL3427511.1"/>
    </source>
</evidence>
<name>A0ABR4PW89_9HELO</name>
<evidence type="ECO:0000256" key="3">
    <source>
        <dbReference type="ARBA" id="ARBA00022989"/>
    </source>
</evidence>
<evidence type="ECO:0000313" key="9">
    <source>
        <dbReference type="Proteomes" id="UP001629113"/>
    </source>
</evidence>
<evidence type="ECO:0000256" key="6">
    <source>
        <dbReference type="SAM" id="Phobius"/>
    </source>
</evidence>
<comment type="similarity">
    <text evidence="5">Belongs to the SAT4 family.</text>
</comment>
<dbReference type="PANTHER" id="PTHR33048">
    <property type="entry name" value="PTH11-LIKE INTEGRAL MEMBRANE PROTEIN (AFU_ORTHOLOGUE AFUA_5G11245)"/>
    <property type="match status" value="1"/>
</dbReference>
<comment type="caution">
    <text evidence="8">The sequence shown here is derived from an EMBL/GenBank/DDBJ whole genome shotgun (WGS) entry which is preliminary data.</text>
</comment>
<gene>
    <name evidence="8" type="ORF">PVAG01_01020</name>
</gene>
<feature type="transmembrane region" description="Helical" evidence="6">
    <location>
        <begin position="84"/>
        <end position="103"/>
    </location>
</feature>
<feature type="transmembrane region" description="Helical" evidence="6">
    <location>
        <begin position="57"/>
        <end position="77"/>
    </location>
</feature>
<feature type="transmembrane region" description="Helical" evidence="6">
    <location>
        <begin position="7"/>
        <end position="29"/>
    </location>
</feature>
<feature type="domain" description="Rhodopsin" evidence="7">
    <location>
        <begin position="50"/>
        <end position="228"/>
    </location>
</feature>
<dbReference type="Pfam" id="PF20684">
    <property type="entry name" value="Fung_rhodopsin"/>
    <property type="match status" value="1"/>
</dbReference>
<reference evidence="8 9" key="1">
    <citation type="submission" date="2024-06" db="EMBL/GenBank/DDBJ databases">
        <title>Complete genome of Phlyctema vagabunda strain 19-DSS-EL-015.</title>
        <authorList>
            <person name="Fiorenzani C."/>
        </authorList>
    </citation>
    <scope>NUCLEOTIDE SEQUENCE [LARGE SCALE GENOMIC DNA]</scope>
    <source>
        <strain evidence="8 9">19-DSS-EL-015</strain>
    </source>
</reference>
<comment type="subcellular location">
    <subcellularLocation>
        <location evidence="1">Membrane</location>
        <topology evidence="1">Multi-pass membrane protein</topology>
    </subcellularLocation>
</comment>
<evidence type="ECO:0000256" key="5">
    <source>
        <dbReference type="ARBA" id="ARBA00038359"/>
    </source>
</evidence>
<feature type="transmembrane region" description="Helical" evidence="6">
    <location>
        <begin position="129"/>
        <end position="153"/>
    </location>
</feature>
<accession>A0ABR4PW89</accession>
<dbReference type="InterPro" id="IPR052337">
    <property type="entry name" value="SAT4-like"/>
</dbReference>
<proteinExistence type="inferred from homology"/>
<keyword evidence="3 6" id="KW-1133">Transmembrane helix</keyword>
<dbReference type="EMBL" id="JBFCZG010000001">
    <property type="protein sequence ID" value="KAL3427511.1"/>
    <property type="molecule type" value="Genomic_DNA"/>
</dbReference>
<keyword evidence="2 6" id="KW-0812">Transmembrane</keyword>
<protein>
    <submittedName>
        <fullName evidence="8">Integral membrane family protein</fullName>
    </submittedName>
</protein>
<evidence type="ECO:0000259" key="7">
    <source>
        <dbReference type="Pfam" id="PF20684"/>
    </source>
</evidence>